<evidence type="ECO:0000313" key="6">
    <source>
        <dbReference type="EMBL" id="KKN74572.1"/>
    </source>
</evidence>
<evidence type="ECO:0008006" key="7">
    <source>
        <dbReference type="Google" id="ProtNLM"/>
    </source>
</evidence>
<dbReference type="PANTHER" id="PTHR33452">
    <property type="entry name" value="OXIDOREDUCTASE CATD-RELATED"/>
    <property type="match status" value="1"/>
</dbReference>
<dbReference type="Pfam" id="PF02077">
    <property type="entry name" value="SURF4"/>
    <property type="match status" value="1"/>
</dbReference>
<dbReference type="GO" id="GO:0005886">
    <property type="term" value="C:plasma membrane"/>
    <property type="evidence" value="ECO:0007669"/>
    <property type="project" value="TreeGrafter"/>
</dbReference>
<feature type="transmembrane region" description="Helical" evidence="5">
    <location>
        <begin position="108"/>
        <end position="127"/>
    </location>
</feature>
<evidence type="ECO:0000256" key="5">
    <source>
        <dbReference type="SAM" id="Phobius"/>
    </source>
</evidence>
<keyword evidence="3 5" id="KW-1133">Transmembrane helix</keyword>
<evidence type="ECO:0000256" key="2">
    <source>
        <dbReference type="ARBA" id="ARBA00022692"/>
    </source>
</evidence>
<organism evidence="6">
    <name type="scientific">marine sediment metagenome</name>
    <dbReference type="NCBI Taxonomy" id="412755"/>
    <lineage>
        <taxon>unclassified sequences</taxon>
        <taxon>metagenomes</taxon>
        <taxon>ecological metagenomes</taxon>
    </lineage>
</organism>
<dbReference type="InterPro" id="IPR051907">
    <property type="entry name" value="DoxX-like_oxidoreductase"/>
</dbReference>
<sequence>MAVTIMLDSLNNKYVMAAGRTLLVLIYFIGGLSLLTGDVPTGYAASKGVPAFAVWIGFAIKLFGGLAVIIGFQTRIAAGLLILFTLGTAFIFHPFWVEGEWNTFWKEISMIGGLLVLVAVGPGRLSVDERDKG</sequence>
<comment type="subcellular location">
    <subcellularLocation>
        <location evidence="1">Membrane</location>
        <topology evidence="1">Multi-pass membrane protein</topology>
    </subcellularLocation>
</comment>
<feature type="transmembrane region" description="Helical" evidence="5">
    <location>
        <begin position="21"/>
        <end position="37"/>
    </location>
</feature>
<keyword evidence="2 5" id="KW-0812">Transmembrane</keyword>
<dbReference type="PANTHER" id="PTHR33452:SF1">
    <property type="entry name" value="INNER MEMBRANE PROTEIN YPHA-RELATED"/>
    <property type="match status" value="1"/>
</dbReference>
<accession>A0A0F9TI48</accession>
<evidence type="ECO:0000256" key="1">
    <source>
        <dbReference type="ARBA" id="ARBA00004141"/>
    </source>
</evidence>
<reference evidence="6" key="1">
    <citation type="journal article" date="2015" name="Nature">
        <title>Complex archaea that bridge the gap between prokaryotes and eukaryotes.</title>
        <authorList>
            <person name="Spang A."/>
            <person name="Saw J.H."/>
            <person name="Jorgensen S.L."/>
            <person name="Zaremba-Niedzwiedzka K."/>
            <person name="Martijn J."/>
            <person name="Lind A.E."/>
            <person name="van Eijk R."/>
            <person name="Schleper C."/>
            <person name="Guy L."/>
            <person name="Ettema T.J."/>
        </authorList>
    </citation>
    <scope>NUCLEOTIDE SEQUENCE</scope>
</reference>
<gene>
    <name evidence="6" type="ORF">LCGC14_0388930</name>
</gene>
<dbReference type="InterPro" id="IPR002995">
    <property type="entry name" value="Surf4"/>
</dbReference>
<protein>
    <recommendedName>
        <fullName evidence="7">DoxX family protein</fullName>
    </recommendedName>
</protein>
<comment type="caution">
    <text evidence="6">The sequence shown here is derived from an EMBL/GenBank/DDBJ whole genome shotgun (WGS) entry which is preliminary data.</text>
</comment>
<evidence type="ECO:0000256" key="3">
    <source>
        <dbReference type="ARBA" id="ARBA00022989"/>
    </source>
</evidence>
<keyword evidence="4 5" id="KW-0472">Membrane</keyword>
<feature type="transmembrane region" description="Helical" evidence="5">
    <location>
        <begin position="49"/>
        <end position="69"/>
    </location>
</feature>
<evidence type="ECO:0000256" key="4">
    <source>
        <dbReference type="ARBA" id="ARBA00023136"/>
    </source>
</evidence>
<dbReference type="EMBL" id="LAZR01000323">
    <property type="protein sequence ID" value="KKN74572.1"/>
    <property type="molecule type" value="Genomic_DNA"/>
</dbReference>
<dbReference type="AlphaFoldDB" id="A0A0F9TI48"/>
<proteinExistence type="predicted"/>
<name>A0A0F9TI48_9ZZZZ</name>
<feature type="transmembrane region" description="Helical" evidence="5">
    <location>
        <begin position="76"/>
        <end position="96"/>
    </location>
</feature>